<comment type="caution">
    <text evidence="2">The sequence shown here is derived from an EMBL/GenBank/DDBJ whole genome shotgun (WGS) entry which is preliminary data.</text>
</comment>
<dbReference type="EMBL" id="LVJH01000002">
    <property type="protein sequence ID" value="OAB45980.1"/>
    <property type="molecule type" value="Genomic_DNA"/>
</dbReference>
<name>A0A168NNY3_9BACL</name>
<evidence type="ECO:0000256" key="1">
    <source>
        <dbReference type="SAM" id="Phobius"/>
    </source>
</evidence>
<feature type="transmembrane region" description="Helical" evidence="1">
    <location>
        <begin position="54"/>
        <end position="76"/>
    </location>
</feature>
<dbReference type="OrthoDB" id="2666899at2"/>
<keyword evidence="3" id="KW-1185">Reference proteome</keyword>
<keyword evidence="1" id="KW-0812">Transmembrane</keyword>
<feature type="transmembrane region" description="Helical" evidence="1">
    <location>
        <begin position="21"/>
        <end position="42"/>
    </location>
</feature>
<dbReference type="RefSeq" id="WP_068527366.1">
    <property type="nucleotide sequence ID" value="NZ_LVJH01000002.1"/>
</dbReference>
<proteinExistence type="predicted"/>
<feature type="transmembrane region" description="Helical" evidence="1">
    <location>
        <begin position="88"/>
        <end position="118"/>
    </location>
</feature>
<gene>
    <name evidence="2" type="ORF">PGLA_00865</name>
</gene>
<organism evidence="2 3">
    <name type="scientific">Paenibacillus glacialis</name>
    <dbReference type="NCBI Taxonomy" id="494026"/>
    <lineage>
        <taxon>Bacteria</taxon>
        <taxon>Bacillati</taxon>
        <taxon>Bacillota</taxon>
        <taxon>Bacilli</taxon>
        <taxon>Bacillales</taxon>
        <taxon>Paenibacillaceae</taxon>
        <taxon>Paenibacillus</taxon>
    </lineage>
</organism>
<sequence>MGTVAQQKVKKEVKKVDRLGRAVVSFIFSFIGLAFFAIFIKVMDANSSNYESSALTRITVALILALVINAISFFLGISARRSTTGRGLAIAAITISAIPLTILVVLLLGTIIFTLSAFF</sequence>
<accession>A0A168NNY3</accession>
<keyword evidence="1" id="KW-0472">Membrane</keyword>
<reference evidence="2 3" key="1">
    <citation type="submission" date="2016-03" db="EMBL/GenBank/DDBJ databases">
        <title>Draft genome sequence of Paenibacillus glacialis DSM 22343.</title>
        <authorList>
            <person name="Shin S.-K."/>
            <person name="Yi H."/>
        </authorList>
    </citation>
    <scope>NUCLEOTIDE SEQUENCE [LARGE SCALE GENOMIC DNA]</scope>
    <source>
        <strain evidence="2 3">DSM 22343</strain>
    </source>
</reference>
<dbReference type="AlphaFoldDB" id="A0A168NNY3"/>
<dbReference type="Proteomes" id="UP000076967">
    <property type="component" value="Unassembled WGS sequence"/>
</dbReference>
<evidence type="ECO:0000313" key="3">
    <source>
        <dbReference type="Proteomes" id="UP000076967"/>
    </source>
</evidence>
<evidence type="ECO:0000313" key="2">
    <source>
        <dbReference type="EMBL" id="OAB45980.1"/>
    </source>
</evidence>
<protein>
    <submittedName>
        <fullName evidence="2">Uncharacterized protein</fullName>
    </submittedName>
</protein>
<keyword evidence="1" id="KW-1133">Transmembrane helix</keyword>